<keyword evidence="1" id="KW-1133">Transmembrane helix</keyword>
<sequence length="360" mass="40579">MTTAVSTLERRPQAKRATSDYAELLNQVREAGLLRRRHSYYIVKIAGTVGAFALAWVAFAMIGDSWYQLIVAGALGILFTQLAFLGHEAAHRQIFRSGKVNDWFGIVFANLFVGLSYGWWMNKHSRHHANPNKIGKDPDIEDLVIAFTPEQAKQRSGLAARLTGKQGYFFFPLLLLEGINLHKDALITAFTGDTVKQRRLEITFLAVRLISVTAIPFVFLSPGLAFAFLGVHLAVFGLYMGASFAPNHKGMPLLEARDNVNFLQRQVLTSRNIHSNWFNNWLMGGLNFQVEHHLFPSMPRPNLVATQKIVKAFCEQRDVRYTEVSLLQSYAAVVRYLNRVGLGERDPFECPMIASLRPRS</sequence>
<dbReference type="EC" id="1.14.19.-" evidence="3"/>
<organism evidence="3 4">
    <name type="scientific">Saxibacter everestensis</name>
    <dbReference type="NCBI Taxonomy" id="2909229"/>
    <lineage>
        <taxon>Bacteria</taxon>
        <taxon>Bacillati</taxon>
        <taxon>Actinomycetota</taxon>
        <taxon>Actinomycetes</taxon>
        <taxon>Micrococcales</taxon>
        <taxon>Brevibacteriaceae</taxon>
        <taxon>Saxibacter</taxon>
    </lineage>
</organism>
<gene>
    <name evidence="3" type="ORF">LWF01_12530</name>
</gene>
<dbReference type="RefSeq" id="WP_349637712.1">
    <property type="nucleotide sequence ID" value="NZ_CP090958.1"/>
</dbReference>
<dbReference type="InterPro" id="IPR005804">
    <property type="entry name" value="FA_desaturase_dom"/>
</dbReference>
<keyword evidence="1" id="KW-0812">Transmembrane</keyword>
<accession>A0ABY8QR85</accession>
<keyword evidence="3" id="KW-0560">Oxidoreductase</keyword>
<feature type="transmembrane region" description="Helical" evidence="1">
    <location>
        <begin position="69"/>
        <end position="90"/>
    </location>
</feature>
<dbReference type="Pfam" id="PF00487">
    <property type="entry name" value="FA_desaturase"/>
    <property type="match status" value="1"/>
</dbReference>
<evidence type="ECO:0000259" key="2">
    <source>
        <dbReference type="Pfam" id="PF00487"/>
    </source>
</evidence>
<evidence type="ECO:0000313" key="4">
    <source>
        <dbReference type="Proteomes" id="UP001209083"/>
    </source>
</evidence>
<evidence type="ECO:0000256" key="1">
    <source>
        <dbReference type="SAM" id="Phobius"/>
    </source>
</evidence>
<dbReference type="PANTHER" id="PTHR19353:SF19">
    <property type="entry name" value="DELTA(5) FATTY ACID DESATURASE C-RELATED"/>
    <property type="match status" value="1"/>
</dbReference>
<dbReference type="PANTHER" id="PTHR19353">
    <property type="entry name" value="FATTY ACID DESATURASE 2"/>
    <property type="match status" value="1"/>
</dbReference>
<proteinExistence type="predicted"/>
<dbReference type="Proteomes" id="UP001209083">
    <property type="component" value="Chromosome"/>
</dbReference>
<dbReference type="EMBL" id="CP090958">
    <property type="protein sequence ID" value="WGW10930.1"/>
    <property type="molecule type" value="Genomic_DNA"/>
</dbReference>
<name>A0ABY8QR85_9MICO</name>
<keyword evidence="4" id="KW-1185">Reference proteome</keyword>
<feature type="domain" description="Fatty acid desaturase" evidence="2">
    <location>
        <begin position="65"/>
        <end position="323"/>
    </location>
</feature>
<protein>
    <submittedName>
        <fullName evidence="3">Acyl-CoA desaturase</fullName>
        <ecNumber evidence="3">1.14.19.-</ecNumber>
    </submittedName>
</protein>
<dbReference type="InterPro" id="IPR012171">
    <property type="entry name" value="Fatty_acid_desaturase"/>
</dbReference>
<dbReference type="CDD" id="cd03506">
    <property type="entry name" value="Delta6-FADS-like"/>
    <property type="match status" value="1"/>
</dbReference>
<feature type="transmembrane region" description="Helical" evidence="1">
    <location>
        <begin position="102"/>
        <end position="120"/>
    </location>
</feature>
<feature type="transmembrane region" description="Helical" evidence="1">
    <location>
        <begin position="225"/>
        <end position="245"/>
    </location>
</feature>
<feature type="transmembrane region" description="Helical" evidence="1">
    <location>
        <begin position="41"/>
        <end position="63"/>
    </location>
</feature>
<dbReference type="PIRSF" id="PIRSF015921">
    <property type="entry name" value="FA_sphinglp_des"/>
    <property type="match status" value="1"/>
</dbReference>
<evidence type="ECO:0000313" key="3">
    <source>
        <dbReference type="EMBL" id="WGW10930.1"/>
    </source>
</evidence>
<keyword evidence="1" id="KW-0472">Membrane</keyword>
<reference evidence="3 4" key="1">
    <citation type="submission" date="2023-05" db="EMBL/GenBank/DDBJ databases">
        <title>Lithophilousrod everest ZFBP1038 complete genpme.</title>
        <authorList>
            <person name="Tian M."/>
        </authorList>
    </citation>
    <scope>NUCLEOTIDE SEQUENCE [LARGE SCALE GENOMIC DNA]</scope>
    <source>
        <strain evidence="3 4">ZFBP1038</strain>
    </source>
</reference>
<dbReference type="GO" id="GO:0016491">
    <property type="term" value="F:oxidoreductase activity"/>
    <property type="evidence" value="ECO:0007669"/>
    <property type="project" value="UniProtKB-KW"/>
</dbReference>